<organism evidence="1 2">
    <name type="scientific">Halobium palmae</name>
    <dbReference type="NCBI Taxonomy" id="1776492"/>
    <lineage>
        <taxon>Archaea</taxon>
        <taxon>Methanobacteriati</taxon>
        <taxon>Methanobacteriota</taxon>
        <taxon>Stenosarchaea group</taxon>
        <taxon>Halobacteria</taxon>
        <taxon>Halobacteriales</taxon>
        <taxon>Haloferacaceae</taxon>
        <taxon>Halobium</taxon>
    </lineage>
</organism>
<dbReference type="Proteomes" id="UP001596328">
    <property type="component" value="Unassembled WGS sequence"/>
</dbReference>
<dbReference type="AlphaFoldDB" id="A0ABD5RY68"/>
<evidence type="ECO:0000313" key="1">
    <source>
        <dbReference type="EMBL" id="MFC6723963.1"/>
    </source>
</evidence>
<reference evidence="1 2" key="1">
    <citation type="journal article" date="2019" name="Int. J. Syst. Evol. Microbiol.">
        <title>The Global Catalogue of Microorganisms (GCM) 10K type strain sequencing project: providing services to taxonomists for standard genome sequencing and annotation.</title>
        <authorList>
            <consortium name="The Broad Institute Genomics Platform"/>
            <consortium name="The Broad Institute Genome Sequencing Center for Infectious Disease"/>
            <person name="Wu L."/>
            <person name="Ma J."/>
        </authorList>
    </citation>
    <scope>NUCLEOTIDE SEQUENCE [LARGE SCALE GENOMIC DNA]</scope>
    <source>
        <strain evidence="1 2">NBRC 111368</strain>
    </source>
</reference>
<evidence type="ECO:0000313" key="2">
    <source>
        <dbReference type="Proteomes" id="UP001596328"/>
    </source>
</evidence>
<gene>
    <name evidence="1" type="ORF">ACFQE1_06170</name>
</gene>
<comment type="caution">
    <text evidence="1">The sequence shown here is derived from an EMBL/GenBank/DDBJ whole genome shotgun (WGS) entry which is preliminary data.</text>
</comment>
<sequence>MRIQINSIRDPPWGCVRGQRLSIDDPVWWIALLGEKVLSECGDAFMSDFHVSSNEARIVDPIVFLSFGDRDGVNAIAKEEWVRLVVVDTDGTLFSLYVTPATFVVKNVVVWNSKHGCYTVS</sequence>
<dbReference type="EMBL" id="JBHSWU010000075">
    <property type="protein sequence ID" value="MFC6723963.1"/>
    <property type="molecule type" value="Genomic_DNA"/>
</dbReference>
<protein>
    <submittedName>
        <fullName evidence="1">Uncharacterized protein</fullName>
    </submittedName>
</protein>
<keyword evidence="2" id="KW-1185">Reference proteome</keyword>
<proteinExistence type="predicted"/>
<name>A0ABD5RY68_9EURY</name>
<accession>A0ABD5RY68</accession>